<comment type="caution">
    <text evidence="2">The sequence shown here is derived from an EMBL/GenBank/DDBJ whole genome shotgun (WGS) entry which is preliminary data.</text>
</comment>
<evidence type="ECO:0000313" key="6">
    <source>
        <dbReference type="Proteomes" id="UP000234166"/>
    </source>
</evidence>
<sequence length="77" mass="8356">MMIDPLTIATSVVAKIQANATREPDQNLQAAAKTAALGMSPDAMEKWMMQIMMNDMSQQDDDAPDASPTLKADPDLF</sequence>
<dbReference type="KEGG" id="xph:XppCFBP6546_12355"/>
<evidence type="ECO:0000313" key="3">
    <source>
        <dbReference type="EMBL" id="SON76550.1"/>
    </source>
</evidence>
<gene>
    <name evidence="2" type="ORF">RN20_21770</name>
    <name evidence="4" type="ORF">XAP6984_140005</name>
    <name evidence="3" type="ORF">XAP7430_100040</name>
</gene>
<evidence type="ECO:0000256" key="1">
    <source>
        <dbReference type="SAM" id="MobiDB-lite"/>
    </source>
</evidence>
<reference evidence="2" key="3">
    <citation type="submission" date="2015-04" db="EMBL/GenBank/DDBJ databases">
        <authorList>
            <person name="Harrison J.W."/>
            <person name="Aritua V."/>
            <person name="Sapp M."/>
            <person name="Smith J."/>
            <person name="Studholme D.J."/>
        </authorList>
    </citation>
    <scope>NUCLEOTIDE SEQUENCE</scope>
    <source>
        <strain evidence="2">NCPPB 1138</strain>
    </source>
</reference>
<dbReference type="Proteomes" id="UP000234181">
    <property type="component" value="Unassembled WGS sequence"/>
</dbReference>
<reference evidence="6 7" key="4">
    <citation type="submission" date="2017-10" db="EMBL/GenBank/DDBJ databases">
        <authorList>
            <person name="Regsiter A."/>
            <person name="William W."/>
        </authorList>
    </citation>
    <scope>NUCLEOTIDE SEQUENCE [LARGE SCALE GENOMIC DNA]</scope>
    <source>
        <strain evidence="4 7">CFBP6984</strain>
        <strain evidence="3 6">CFBP7430</strain>
    </source>
</reference>
<reference evidence="5" key="2">
    <citation type="submission" date="2015-04" db="EMBL/GenBank/DDBJ databases">
        <title>Genome sequencing of pathogens of bean.</title>
        <authorList>
            <person name="Harrison J.W."/>
            <person name="Aritua V."/>
            <person name="Sapp M."/>
            <person name="Smith J."/>
            <person name="Studholme D.J."/>
        </authorList>
    </citation>
    <scope>NUCLEOTIDE SEQUENCE [LARGE SCALE GENOMIC DNA]</scope>
    <source>
        <strain evidence="5">NCPPB 1138</strain>
    </source>
</reference>
<dbReference type="EMBL" id="OCYT01000046">
    <property type="protein sequence ID" value="SON77746.1"/>
    <property type="molecule type" value="Genomic_DNA"/>
</dbReference>
<evidence type="ECO:0000313" key="2">
    <source>
        <dbReference type="EMBL" id="KHS33455.1"/>
    </source>
</evidence>
<dbReference type="Proteomes" id="UP000234166">
    <property type="component" value="Unassembled WGS sequence"/>
</dbReference>
<evidence type="ECO:0000313" key="7">
    <source>
        <dbReference type="Proteomes" id="UP000234181"/>
    </source>
</evidence>
<feature type="region of interest" description="Disordered" evidence="1">
    <location>
        <begin position="55"/>
        <end position="77"/>
    </location>
</feature>
<organism evidence="2 5">
    <name type="scientific">Xanthomonas campestris pv. phaseoli</name>
    <dbReference type="NCBI Taxonomy" id="317013"/>
    <lineage>
        <taxon>Bacteria</taxon>
        <taxon>Pseudomonadati</taxon>
        <taxon>Pseudomonadota</taxon>
        <taxon>Gammaproteobacteria</taxon>
        <taxon>Lysobacterales</taxon>
        <taxon>Lysobacteraceae</taxon>
        <taxon>Xanthomonas</taxon>
    </lineage>
</organism>
<dbReference type="EMBL" id="JWTI02000015">
    <property type="protein sequence ID" value="KHS33455.1"/>
    <property type="molecule type" value="Genomic_DNA"/>
</dbReference>
<dbReference type="Proteomes" id="UP000031180">
    <property type="component" value="Unassembled WGS sequence"/>
</dbReference>
<accession>A0AB34QCQ7</accession>
<evidence type="ECO:0000313" key="5">
    <source>
        <dbReference type="Proteomes" id="UP000031180"/>
    </source>
</evidence>
<dbReference type="AlphaFoldDB" id="A0AB34QCQ7"/>
<dbReference type="RefSeq" id="WP_039571027.1">
    <property type="nucleotide sequence ID" value="NZ_CP012048.1"/>
</dbReference>
<dbReference type="EMBL" id="OCYS01000002">
    <property type="protein sequence ID" value="SON76550.1"/>
    <property type="molecule type" value="Genomic_DNA"/>
</dbReference>
<proteinExistence type="predicted"/>
<evidence type="ECO:0000313" key="4">
    <source>
        <dbReference type="EMBL" id="SON77746.1"/>
    </source>
</evidence>
<protein>
    <submittedName>
        <fullName evidence="2">Uncharacterized protein</fullName>
    </submittedName>
</protein>
<reference evidence="2" key="1">
    <citation type="journal article" date="2015" name="Front. Microbiol.">
        <title>Genome sequencing reveals a new lineage associated with lablab bean and genetic exchange between pv. and subsp.</title>
        <authorList>
            <person name="Aritua V."/>
            <person name="Harrison J."/>
            <person name="Sapp M."/>
            <person name="Buruchara R."/>
            <person name="Smith J."/>
            <person name="Studholme D.J."/>
        </authorList>
    </citation>
    <scope>NUCLEOTIDE SEQUENCE</scope>
    <source>
        <strain evidence="2">NCPPB 1138</strain>
    </source>
</reference>
<name>A0AB34QCQ7_XANCH</name>
<keyword evidence="7" id="KW-1185">Reference proteome</keyword>